<comment type="similarity">
    <text evidence="2">Belongs to the sulfatase family.</text>
</comment>
<dbReference type="InterPro" id="IPR047115">
    <property type="entry name" value="ARSB"/>
</dbReference>
<organism evidence="8">
    <name type="scientific">Spodoptera frugiperda</name>
    <name type="common">Fall armyworm</name>
    <dbReference type="NCBI Taxonomy" id="7108"/>
    <lineage>
        <taxon>Eukaryota</taxon>
        <taxon>Metazoa</taxon>
        <taxon>Ecdysozoa</taxon>
        <taxon>Arthropoda</taxon>
        <taxon>Hexapoda</taxon>
        <taxon>Insecta</taxon>
        <taxon>Pterygota</taxon>
        <taxon>Neoptera</taxon>
        <taxon>Endopterygota</taxon>
        <taxon>Lepidoptera</taxon>
        <taxon>Glossata</taxon>
        <taxon>Ditrysia</taxon>
        <taxon>Noctuoidea</taxon>
        <taxon>Noctuidae</taxon>
        <taxon>Amphipyrinae</taxon>
        <taxon>Spodoptera</taxon>
    </lineage>
</organism>
<proteinExistence type="evidence at transcript level"/>
<keyword evidence="4" id="KW-0106">Calcium</keyword>
<evidence type="ECO:0000256" key="4">
    <source>
        <dbReference type="ARBA" id="ARBA00022837"/>
    </source>
</evidence>
<accession>A0A3G5BLW6</accession>
<dbReference type="CDD" id="cd16029">
    <property type="entry name" value="4-S"/>
    <property type="match status" value="1"/>
</dbReference>
<evidence type="ECO:0000256" key="5">
    <source>
        <dbReference type="ARBA" id="ARBA00023180"/>
    </source>
</evidence>
<evidence type="ECO:0000313" key="8">
    <source>
        <dbReference type="EMBL" id="AYW00838.1"/>
    </source>
</evidence>
<comment type="cofactor">
    <cofactor evidence="1">
        <name>Ca(2+)</name>
        <dbReference type="ChEBI" id="CHEBI:29108"/>
    </cofactor>
</comment>
<name>A0A3G5BLW6_SPOFR</name>
<dbReference type="AlphaFoldDB" id="A0A3G5BLW6"/>
<feature type="signal peptide" evidence="6">
    <location>
        <begin position="1"/>
        <end position="18"/>
    </location>
</feature>
<dbReference type="Pfam" id="PF00884">
    <property type="entry name" value="Sulfatase"/>
    <property type="match status" value="1"/>
</dbReference>
<keyword evidence="3" id="KW-0479">Metal-binding</keyword>
<dbReference type="GO" id="GO:0046872">
    <property type="term" value="F:metal ion binding"/>
    <property type="evidence" value="ECO:0007669"/>
    <property type="project" value="UniProtKB-KW"/>
</dbReference>
<evidence type="ECO:0000256" key="1">
    <source>
        <dbReference type="ARBA" id="ARBA00001913"/>
    </source>
</evidence>
<protein>
    <submittedName>
        <fullName evidence="8">Sulfatase B</fullName>
    </submittedName>
</protein>
<dbReference type="InterPro" id="IPR000917">
    <property type="entry name" value="Sulfatase_N"/>
</dbReference>
<gene>
    <name evidence="8" type="primary">SulfB</name>
</gene>
<dbReference type="SUPFAM" id="SSF53649">
    <property type="entry name" value="Alkaline phosphatase-like"/>
    <property type="match status" value="1"/>
</dbReference>
<evidence type="ECO:0000259" key="7">
    <source>
        <dbReference type="Pfam" id="PF00884"/>
    </source>
</evidence>
<sequence>MRLIFYVLSLVVLIKCESLSKPNIVFIVADDLGWSDVSFHGSDQIMTPNIDVLAYQGIIIPQYYTDTRGTPARSALFTGKYPLRMGTQGISIASAEDRGLPTTEALLPQYLQELGYSTHLIGKWGLGKSREHYLPTNRGFDTFYGFTGSSVDYYTYNHVETWNDTVFYGLDLFNNLEPVEDQRGHLTEVLTDRAVKLIRSHDPSVPLYLHISHAAPHVGGGFVNLQTPEDLIAVNDHIAHSPRRLYAGLVTGLDRSVGHVISALAERELLNNTIVVLISDNGAASTGLNRNFGSNLPLRGTKGTPWEGAVRTTAVIWHAALASKIWPGLFHVTDWMPTLIAAAGGEYNGTIDGINQWNTLTKNDTSPRQDILITTDDLNEYAAFREGNYKIIIGKVEPQQSDYYGMELKKSRMPGFLYENVLLSSDTARVFRETLFINIDLEMAATKRNYSDLYRHINNTDSVTNEGLCIPTNAKGCLFDLSVDPAESKNLWHTHPQFVQHMVLRLRAYWAAINPRHEPTPDPRANPALHDFIWLPWLNNLENVTKPLLAFPNFPLQVSVGELQYLVDFNLNAFKESLTSYVKTSADAFIQNIAKLFSF</sequence>
<dbReference type="PANTHER" id="PTHR10342:SF264">
    <property type="entry name" value="MIP05773P-RELATED"/>
    <property type="match status" value="1"/>
</dbReference>
<reference evidence="8" key="1">
    <citation type="submission" date="2017-10" db="EMBL/GenBank/DDBJ databases">
        <title>Sublimation of adaptive conflict during emergence of an insect counteradaptation.</title>
        <authorList>
            <person name="Kirsch R."/>
            <person name="Heidel-Fischer H.M."/>
            <person name="Baxter S.W."/>
            <person name="Heckel D.G."/>
            <person name="Vogel H."/>
            <person name="Kroymann J."/>
        </authorList>
    </citation>
    <scope>NUCLEOTIDE SEQUENCE</scope>
    <source>
        <tissue evidence="8">Gut</tissue>
    </source>
</reference>
<dbReference type="PANTHER" id="PTHR10342">
    <property type="entry name" value="ARYLSULFATASE"/>
    <property type="match status" value="1"/>
</dbReference>
<dbReference type="InterPro" id="IPR017850">
    <property type="entry name" value="Alkaline_phosphatase_core_sf"/>
</dbReference>
<dbReference type="Gene3D" id="3.30.1120.10">
    <property type="match status" value="1"/>
</dbReference>
<evidence type="ECO:0000256" key="3">
    <source>
        <dbReference type="ARBA" id="ARBA00022723"/>
    </source>
</evidence>
<dbReference type="Gene3D" id="3.40.720.10">
    <property type="entry name" value="Alkaline Phosphatase, subunit A"/>
    <property type="match status" value="1"/>
</dbReference>
<evidence type="ECO:0000256" key="2">
    <source>
        <dbReference type="ARBA" id="ARBA00008779"/>
    </source>
</evidence>
<evidence type="ECO:0000256" key="6">
    <source>
        <dbReference type="SAM" id="SignalP"/>
    </source>
</evidence>
<dbReference type="GO" id="GO:0008484">
    <property type="term" value="F:sulfuric ester hydrolase activity"/>
    <property type="evidence" value="ECO:0007669"/>
    <property type="project" value="InterPro"/>
</dbReference>
<keyword evidence="5" id="KW-0325">Glycoprotein</keyword>
<dbReference type="EMBL" id="MG022109">
    <property type="protein sequence ID" value="AYW00838.1"/>
    <property type="molecule type" value="mRNA"/>
</dbReference>
<keyword evidence="6" id="KW-0732">Signal</keyword>
<feature type="domain" description="Sulfatase N-terminal" evidence="7">
    <location>
        <begin position="22"/>
        <end position="344"/>
    </location>
</feature>
<feature type="chain" id="PRO_5017959814" evidence="6">
    <location>
        <begin position="19"/>
        <end position="599"/>
    </location>
</feature>